<name>A0A5B7H0A2_PORTR</name>
<dbReference type="EMBL" id="VSRR010023627">
    <property type="protein sequence ID" value="MPC65640.1"/>
    <property type="molecule type" value="Genomic_DNA"/>
</dbReference>
<comment type="caution">
    <text evidence="1">The sequence shown here is derived from an EMBL/GenBank/DDBJ whole genome shotgun (WGS) entry which is preliminary data.</text>
</comment>
<evidence type="ECO:0000313" key="2">
    <source>
        <dbReference type="Proteomes" id="UP000324222"/>
    </source>
</evidence>
<keyword evidence="2" id="KW-1185">Reference proteome</keyword>
<organism evidence="1 2">
    <name type="scientific">Portunus trituberculatus</name>
    <name type="common">Swimming crab</name>
    <name type="synonym">Neptunus trituberculatus</name>
    <dbReference type="NCBI Taxonomy" id="210409"/>
    <lineage>
        <taxon>Eukaryota</taxon>
        <taxon>Metazoa</taxon>
        <taxon>Ecdysozoa</taxon>
        <taxon>Arthropoda</taxon>
        <taxon>Crustacea</taxon>
        <taxon>Multicrustacea</taxon>
        <taxon>Malacostraca</taxon>
        <taxon>Eumalacostraca</taxon>
        <taxon>Eucarida</taxon>
        <taxon>Decapoda</taxon>
        <taxon>Pleocyemata</taxon>
        <taxon>Brachyura</taxon>
        <taxon>Eubrachyura</taxon>
        <taxon>Portunoidea</taxon>
        <taxon>Portunidae</taxon>
        <taxon>Portuninae</taxon>
        <taxon>Portunus</taxon>
    </lineage>
</organism>
<gene>
    <name evidence="1" type="ORF">E2C01_059778</name>
</gene>
<dbReference type="Proteomes" id="UP000324222">
    <property type="component" value="Unassembled WGS sequence"/>
</dbReference>
<accession>A0A5B7H0A2</accession>
<proteinExistence type="predicted"/>
<evidence type="ECO:0000313" key="1">
    <source>
        <dbReference type="EMBL" id="MPC65640.1"/>
    </source>
</evidence>
<protein>
    <submittedName>
        <fullName evidence="1">Uncharacterized protein</fullName>
    </submittedName>
</protein>
<sequence>MNVVHSIAEAFPFCPAFSTLLHFAHTEVSDRARGTNDHISPQSHISNISSSSITVCACRCFLTVGLQVDHSLGPSRVTDRVAWGGEDEV</sequence>
<dbReference type="AlphaFoldDB" id="A0A5B7H0A2"/>
<reference evidence="1 2" key="1">
    <citation type="submission" date="2019-05" db="EMBL/GenBank/DDBJ databases">
        <title>Another draft genome of Portunus trituberculatus and its Hox gene families provides insights of decapod evolution.</title>
        <authorList>
            <person name="Jeong J.-H."/>
            <person name="Song I."/>
            <person name="Kim S."/>
            <person name="Choi T."/>
            <person name="Kim D."/>
            <person name="Ryu S."/>
            <person name="Kim W."/>
        </authorList>
    </citation>
    <scope>NUCLEOTIDE SEQUENCE [LARGE SCALE GENOMIC DNA]</scope>
    <source>
        <tissue evidence="1">Muscle</tissue>
    </source>
</reference>